<evidence type="ECO:0000256" key="2">
    <source>
        <dbReference type="ARBA" id="ARBA00010168"/>
    </source>
</evidence>
<comment type="similarity">
    <text evidence="2 11">Belongs to the ENDOU family.</text>
</comment>
<keyword evidence="6 11" id="KW-0255">Endonuclease</keyword>
<evidence type="ECO:0000256" key="1">
    <source>
        <dbReference type="ARBA" id="ARBA00001936"/>
    </source>
</evidence>
<gene>
    <name evidence="13" type="primary">Acey_s0053.g2322</name>
    <name evidence="13" type="ORF">Y032_0053g2322</name>
</gene>
<dbReference type="PANTHER" id="PTHR12439">
    <property type="entry name" value="PLACENTAL PROTEIN 11-RELATED"/>
    <property type="match status" value="1"/>
</dbReference>
<evidence type="ECO:0000256" key="11">
    <source>
        <dbReference type="RuleBase" id="RU367085"/>
    </source>
</evidence>
<keyword evidence="9 11" id="KW-0464">Manganese</keyword>
<feature type="domain" description="EndoU" evidence="12">
    <location>
        <begin position="25"/>
        <end position="292"/>
    </location>
</feature>
<evidence type="ECO:0000256" key="3">
    <source>
        <dbReference type="ARBA" id="ARBA00011245"/>
    </source>
</evidence>
<reference evidence="14" key="1">
    <citation type="journal article" date="2015" name="Nat. Genet.">
        <title>The genome and transcriptome of the zoonotic hookworm Ancylostoma ceylanicum identify infection-specific gene families.</title>
        <authorList>
            <person name="Schwarz E.M."/>
            <person name="Hu Y."/>
            <person name="Antoshechkin I."/>
            <person name="Miller M.M."/>
            <person name="Sternberg P.W."/>
            <person name="Aroian R.V."/>
        </authorList>
    </citation>
    <scope>NUCLEOTIDE SEQUENCE</scope>
    <source>
        <strain evidence="14">HY135</strain>
    </source>
</reference>
<feature type="chain" id="PRO_5026372645" description="EndoU domain-containing protein" evidence="11">
    <location>
        <begin position="17"/>
        <end position="305"/>
    </location>
</feature>
<evidence type="ECO:0000256" key="5">
    <source>
        <dbReference type="ARBA" id="ARBA00022723"/>
    </source>
</evidence>
<evidence type="ECO:0000256" key="6">
    <source>
        <dbReference type="ARBA" id="ARBA00022759"/>
    </source>
</evidence>
<evidence type="ECO:0000256" key="10">
    <source>
        <dbReference type="ARBA" id="ARBA00023239"/>
    </source>
</evidence>
<dbReference type="InterPro" id="IPR018998">
    <property type="entry name" value="EndoU_C"/>
</dbReference>
<dbReference type="Proteomes" id="UP000024635">
    <property type="component" value="Unassembled WGS sequence"/>
</dbReference>
<dbReference type="EMBL" id="JARK01001389">
    <property type="protein sequence ID" value="EYC10844.1"/>
    <property type="molecule type" value="Genomic_DNA"/>
</dbReference>
<dbReference type="GO" id="GO:0003723">
    <property type="term" value="F:RNA binding"/>
    <property type="evidence" value="ECO:0007669"/>
    <property type="project" value="UniProtKB-UniRule"/>
</dbReference>
<dbReference type="GO" id="GO:0016829">
    <property type="term" value="F:lyase activity"/>
    <property type="evidence" value="ECO:0007669"/>
    <property type="project" value="UniProtKB-KW"/>
</dbReference>
<dbReference type="AlphaFoldDB" id="A0A016U683"/>
<keyword evidence="11" id="KW-0732">Signal</keyword>
<comment type="subunit">
    <text evidence="3 11">Monomer.</text>
</comment>
<keyword evidence="14" id="KW-1185">Reference proteome</keyword>
<organism evidence="13 14">
    <name type="scientific">Ancylostoma ceylanicum</name>
    <dbReference type="NCBI Taxonomy" id="53326"/>
    <lineage>
        <taxon>Eukaryota</taxon>
        <taxon>Metazoa</taxon>
        <taxon>Ecdysozoa</taxon>
        <taxon>Nematoda</taxon>
        <taxon>Chromadorea</taxon>
        <taxon>Rhabditida</taxon>
        <taxon>Rhabditina</taxon>
        <taxon>Rhabditomorpha</taxon>
        <taxon>Strongyloidea</taxon>
        <taxon>Ancylostomatidae</taxon>
        <taxon>Ancylostomatinae</taxon>
        <taxon>Ancylostoma</taxon>
    </lineage>
</organism>
<proteinExistence type="inferred from homology"/>
<dbReference type="Pfam" id="PF09412">
    <property type="entry name" value="XendoU"/>
    <property type="match status" value="1"/>
</dbReference>
<dbReference type="PROSITE" id="PS51959">
    <property type="entry name" value="ENDOU"/>
    <property type="match status" value="1"/>
</dbReference>
<comment type="cofactor">
    <cofactor evidence="1 11">
        <name>Mn(2+)</name>
        <dbReference type="ChEBI" id="CHEBI:29035"/>
    </cofactor>
</comment>
<evidence type="ECO:0000256" key="8">
    <source>
        <dbReference type="ARBA" id="ARBA00022884"/>
    </source>
</evidence>
<evidence type="ECO:0000256" key="9">
    <source>
        <dbReference type="ARBA" id="ARBA00023211"/>
    </source>
</evidence>
<evidence type="ECO:0000256" key="7">
    <source>
        <dbReference type="ARBA" id="ARBA00022801"/>
    </source>
</evidence>
<evidence type="ECO:0000259" key="12">
    <source>
        <dbReference type="PROSITE" id="PS51959"/>
    </source>
</evidence>
<dbReference type="GO" id="GO:0016787">
    <property type="term" value="F:hydrolase activity"/>
    <property type="evidence" value="ECO:0007669"/>
    <property type="project" value="UniProtKB-KW"/>
</dbReference>
<sequence length="305" mass="35460">MFRSLLLVVAAGYVFSERLPNFYVSNGELRKISQMLRQVDHNKAQPEQIHLNYQGKAEGSYDSAPRRFFEWVDPRLLEKPSVKQLIAMMNNFNRKTGKVEPRVSPDEEQREISDFLTTILASEPWQILYDFLEEKGHPYAESPSTFRERIQQLWFEHYPRSKGKPDSSGFEHVFIGEEKKRMVSGLHNWIRLYFLEKDPKEELDYKGYIEQRGKVMAALRFTWHGALKKIGSILIGTSPEFDMALYTLCFLSRRGRELCKVEIDGCSVSITSYDMIKNNKVYIGTVFPTAGKKSDTCGKVWSMRL</sequence>
<keyword evidence="8 11" id="KW-0694">RNA-binding</keyword>
<keyword evidence="7 11" id="KW-0378">Hydrolase</keyword>
<feature type="signal peptide" evidence="11">
    <location>
        <begin position="1"/>
        <end position="16"/>
    </location>
</feature>
<keyword evidence="4 11" id="KW-0540">Nuclease</keyword>
<dbReference type="GO" id="GO:0046872">
    <property type="term" value="F:metal ion binding"/>
    <property type="evidence" value="ECO:0007669"/>
    <property type="project" value="UniProtKB-UniRule"/>
</dbReference>
<dbReference type="InterPro" id="IPR039787">
    <property type="entry name" value="ENDOU"/>
</dbReference>
<dbReference type="CDD" id="cd21159">
    <property type="entry name" value="XendoU"/>
    <property type="match status" value="1"/>
</dbReference>
<protein>
    <recommendedName>
        <fullName evidence="12">EndoU domain-containing protein</fullName>
    </recommendedName>
</protein>
<keyword evidence="10" id="KW-0456">Lyase</keyword>
<evidence type="ECO:0000256" key="4">
    <source>
        <dbReference type="ARBA" id="ARBA00022722"/>
    </source>
</evidence>
<dbReference type="PANTHER" id="PTHR12439:SF11">
    <property type="entry name" value="URIDYLATE-SPECIFIC ENDORIBONUCLEASE"/>
    <property type="match status" value="1"/>
</dbReference>
<name>A0A016U683_9BILA</name>
<dbReference type="InterPro" id="IPR037227">
    <property type="entry name" value="EndoU-like"/>
</dbReference>
<evidence type="ECO:0000313" key="13">
    <source>
        <dbReference type="EMBL" id="EYC10844.1"/>
    </source>
</evidence>
<keyword evidence="5 11" id="KW-0479">Metal-binding</keyword>
<dbReference type="GO" id="GO:0004521">
    <property type="term" value="F:RNA endonuclease activity"/>
    <property type="evidence" value="ECO:0007669"/>
    <property type="project" value="UniProtKB-UniRule"/>
</dbReference>
<comment type="caution">
    <text evidence="13">The sequence shown here is derived from an EMBL/GenBank/DDBJ whole genome shotgun (WGS) entry which is preliminary data.</text>
</comment>
<accession>A0A016U683</accession>
<dbReference type="SUPFAM" id="SSF142877">
    <property type="entry name" value="EndoU-like"/>
    <property type="match status" value="1"/>
</dbReference>
<dbReference type="OrthoDB" id="430326at2759"/>
<evidence type="ECO:0000313" key="14">
    <source>
        <dbReference type="Proteomes" id="UP000024635"/>
    </source>
</evidence>